<feature type="transmembrane region" description="Helical" evidence="1">
    <location>
        <begin position="78"/>
        <end position="97"/>
    </location>
</feature>
<dbReference type="RefSeq" id="WP_122627323.1">
    <property type="nucleotide sequence ID" value="NZ_UPPP01000063.1"/>
</dbReference>
<sequence length="127" mass="13483">MAYIIACLMASLSFLINKVLLRYLGMSVIISLSPAVEEGAKTLLAYYLGADVLATHILFGLLEAGYDWIQNRHGGLPAALLSIGGHTLFGLLTVEAAVLTGSIWLGMAVALIAHLAWNVTVIRISSS</sequence>
<proteinExistence type="predicted"/>
<evidence type="ECO:0000313" key="2">
    <source>
        <dbReference type="EMBL" id="VBB06373.1"/>
    </source>
</evidence>
<organism evidence="2 3">
    <name type="scientific">Lucifera butyrica</name>
    <dbReference type="NCBI Taxonomy" id="1351585"/>
    <lineage>
        <taxon>Bacteria</taxon>
        <taxon>Bacillati</taxon>
        <taxon>Bacillota</taxon>
        <taxon>Negativicutes</taxon>
        <taxon>Veillonellales</taxon>
        <taxon>Veillonellaceae</taxon>
        <taxon>Lucifera</taxon>
    </lineage>
</organism>
<protein>
    <submittedName>
        <fullName evidence="2">Uncharacterized protein</fullName>
    </submittedName>
</protein>
<gene>
    <name evidence="2" type="ORF">LUCI_1604</name>
</gene>
<keyword evidence="1" id="KW-1133">Transmembrane helix</keyword>
<accession>A0A498R864</accession>
<feature type="transmembrane region" description="Helical" evidence="1">
    <location>
        <begin position="45"/>
        <end position="66"/>
    </location>
</feature>
<dbReference type="Proteomes" id="UP000277811">
    <property type="component" value="Unassembled WGS sequence"/>
</dbReference>
<keyword evidence="3" id="KW-1185">Reference proteome</keyword>
<name>A0A498R864_9FIRM</name>
<evidence type="ECO:0000313" key="3">
    <source>
        <dbReference type="Proteomes" id="UP000277811"/>
    </source>
</evidence>
<feature type="transmembrane region" description="Helical" evidence="1">
    <location>
        <begin position="103"/>
        <end position="124"/>
    </location>
</feature>
<evidence type="ECO:0000256" key="1">
    <source>
        <dbReference type="SAM" id="Phobius"/>
    </source>
</evidence>
<dbReference type="EMBL" id="UPPP01000063">
    <property type="protein sequence ID" value="VBB06373.1"/>
    <property type="molecule type" value="Genomic_DNA"/>
</dbReference>
<dbReference type="AlphaFoldDB" id="A0A498R864"/>
<keyword evidence="1" id="KW-0472">Membrane</keyword>
<reference evidence="2 3" key="1">
    <citation type="submission" date="2018-06" db="EMBL/GenBank/DDBJ databases">
        <authorList>
            <person name="Strepis N."/>
        </authorList>
    </citation>
    <scope>NUCLEOTIDE SEQUENCE [LARGE SCALE GENOMIC DNA]</scope>
    <source>
        <strain evidence="2">LUCI</strain>
    </source>
</reference>
<keyword evidence="1" id="KW-0812">Transmembrane</keyword>
<dbReference type="OrthoDB" id="1683367at2"/>